<gene>
    <name evidence="2" type="ORF">BCR34DRAFT_594573</name>
</gene>
<keyword evidence="3" id="KW-1185">Reference proteome</keyword>
<feature type="compositionally biased region" description="Low complexity" evidence="1">
    <location>
        <begin position="89"/>
        <end position="98"/>
    </location>
</feature>
<organism evidence="2 3">
    <name type="scientific">Clohesyomyces aquaticus</name>
    <dbReference type="NCBI Taxonomy" id="1231657"/>
    <lineage>
        <taxon>Eukaryota</taxon>
        <taxon>Fungi</taxon>
        <taxon>Dikarya</taxon>
        <taxon>Ascomycota</taxon>
        <taxon>Pezizomycotina</taxon>
        <taxon>Dothideomycetes</taxon>
        <taxon>Pleosporomycetidae</taxon>
        <taxon>Pleosporales</taxon>
        <taxon>Lindgomycetaceae</taxon>
        <taxon>Clohesyomyces</taxon>
    </lineage>
</organism>
<name>A0A1Y1Y802_9PLEO</name>
<dbReference type="OrthoDB" id="167398at2759"/>
<dbReference type="EMBL" id="MCFA01000325">
    <property type="protein sequence ID" value="ORX93856.1"/>
    <property type="molecule type" value="Genomic_DNA"/>
</dbReference>
<accession>A0A1Y1Y802</accession>
<dbReference type="AlphaFoldDB" id="A0A1Y1Y802"/>
<reference evidence="2 3" key="1">
    <citation type="submission" date="2016-07" db="EMBL/GenBank/DDBJ databases">
        <title>Pervasive Adenine N6-methylation of Active Genes in Fungi.</title>
        <authorList>
            <consortium name="DOE Joint Genome Institute"/>
            <person name="Mondo S.J."/>
            <person name="Dannebaum R.O."/>
            <person name="Kuo R.C."/>
            <person name="Labutti K."/>
            <person name="Haridas S."/>
            <person name="Kuo A."/>
            <person name="Salamov A."/>
            <person name="Ahrendt S.R."/>
            <person name="Lipzen A."/>
            <person name="Sullivan W."/>
            <person name="Andreopoulos W.B."/>
            <person name="Clum A."/>
            <person name="Lindquist E."/>
            <person name="Daum C."/>
            <person name="Ramamoorthy G.K."/>
            <person name="Gryganskyi A."/>
            <person name="Culley D."/>
            <person name="Magnuson J.K."/>
            <person name="James T.Y."/>
            <person name="O'Malley M.A."/>
            <person name="Stajich J.E."/>
            <person name="Spatafora J.W."/>
            <person name="Visel A."/>
            <person name="Grigoriev I.V."/>
        </authorList>
    </citation>
    <scope>NUCLEOTIDE SEQUENCE [LARGE SCALE GENOMIC DNA]</scope>
    <source>
        <strain evidence="2 3">CBS 115471</strain>
    </source>
</reference>
<feature type="compositionally biased region" description="Polar residues" evidence="1">
    <location>
        <begin position="114"/>
        <end position="125"/>
    </location>
</feature>
<evidence type="ECO:0000256" key="1">
    <source>
        <dbReference type="SAM" id="MobiDB-lite"/>
    </source>
</evidence>
<evidence type="ECO:0000313" key="2">
    <source>
        <dbReference type="EMBL" id="ORX93856.1"/>
    </source>
</evidence>
<evidence type="ECO:0000313" key="3">
    <source>
        <dbReference type="Proteomes" id="UP000193144"/>
    </source>
</evidence>
<feature type="region of interest" description="Disordered" evidence="1">
    <location>
        <begin position="87"/>
        <end position="125"/>
    </location>
</feature>
<proteinExistence type="predicted"/>
<sequence length="225" mass="24691">MRQKFYEFFIASHVVLSLLFLIAYYAASAVVTVIPDADGEYLQIEIGGKNLEKGVAYLGFPTLTWRFWETHPFSVSGAVSNHQQGIALRRSGTTSDSDSSPRPDAIPKKGATVHESTTTTLKESGTKETQLCWSSRKAGLIAALTPTLNILPSNVKVATLICQQFDLDSIIRRNLINQDSDEKGPLAIVVSVPSELADDIRYKVTQVARVCKSSLEIVIRYQSVG</sequence>
<protein>
    <submittedName>
        <fullName evidence="2">Uncharacterized protein</fullName>
    </submittedName>
</protein>
<comment type="caution">
    <text evidence="2">The sequence shown here is derived from an EMBL/GenBank/DDBJ whole genome shotgun (WGS) entry which is preliminary data.</text>
</comment>
<dbReference type="Proteomes" id="UP000193144">
    <property type="component" value="Unassembled WGS sequence"/>
</dbReference>
<dbReference type="STRING" id="1231657.A0A1Y1Y802"/>